<evidence type="ECO:0000313" key="12">
    <source>
        <dbReference type="Proteomes" id="UP001530293"/>
    </source>
</evidence>
<evidence type="ECO:0000256" key="6">
    <source>
        <dbReference type="ARBA" id="ARBA00022982"/>
    </source>
</evidence>
<evidence type="ECO:0000256" key="9">
    <source>
        <dbReference type="RuleBase" id="RU367010"/>
    </source>
</evidence>
<keyword evidence="6 9" id="KW-0249">Electron transport</keyword>
<dbReference type="AlphaFoldDB" id="A0ABD3LWE2"/>
<protein>
    <recommendedName>
        <fullName evidence="9">NADH dehydrogenase [ubiquinone] iron-sulfur protein 4, mitochondrial</fullName>
    </recommendedName>
</protein>
<feature type="region of interest" description="Disordered" evidence="10">
    <location>
        <begin position="35"/>
        <end position="55"/>
    </location>
</feature>
<dbReference type="PANTHER" id="PTHR12219:SF8">
    <property type="entry name" value="NADH DEHYDROGENASE [UBIQUINONE] IRON-SULFUR PROTEIN 4, MITOCHONDRIAL"/>
    <property type="match status" value="1"/>
</dbReference>
<evidence type="ECO:0000256" key="1">
    <source>
        <dbReference type="ARBA" id="ARBA00005882"/>
    </source>
</evidence>
<keyword evidence="2 9" id="KW-0813">Transport</keyword>
<evidence type="ECO:0000313" key="11">
    <source>
        <dbReference type="EMBL" id="KAL3756078.1"/>
    </source>
</evidence>
<organism evidence="11 12">
    <name type="scientific">Discostella pseudostelligera</name>
    <dbReference type="NCBI Taxonomy" id="259834"/>
    <lineage>
        <taxon>Eukaryota</taxon>
        <taxon>Sar</taxon>
        <taxon>Stramenopiles</taxon>
        <taxon>Ochrophyta</taxon>
        <taxon>Bacillariophyta</taxon>
        <taxon>Coscinodiscophyceae</taxon>
        <taxon>Thalassiosirophycidae</taxon>
        <taxon>Stephanodiscales</taxon>
        <taxon>Stephanodiscaceae</taxon>
        <taxon>Discostella</taxon>
    </lineage>
</organism>
<proteinExistence type="inferred from homology"/>
<comment type="caution">
    <text evidence="11">The sequence shown here is derived from an EMBL/GenBank/DDBJ whole genome shotgun (WGS) entry which is preliminary data.</text>
</comment>
<feature type="compositionally biased region" description="Low complexity" evidence="10">
    <location>
        <begin position="39"/>
        <end position="55"/>
    </location>
</feature>
<evidence type="ECO:0000256" key="5">
    <source>
        <dbReference type="ARBA" id="ARBA00022946"/>
    </source>
</evidence>
<keyword evidence="4 9" id="KW-0999">Mitochondrion inner membrane</keyword>
<dbReference type="EMBL" id="JALLBG020000315">
    <property type="protein sequence ID" value="KAL3756078.1"/>
    <property type="molecule type" value="Genomic_DNA"/>
</dbReference>
<gene>
    <name evidence="11" type="ORF">ACHAWU_002657</name>
</gene>
<dbReference type="PANTHER" id="PTHR12219">
    <property type="entry name" value="NADH-UBIQUINONE OXIDOREDUCTASE"/>
    <property type="match status" value="1"/>
</dbReference>
<name>A0ABD3LWE2_9STRA</name>
<dbReference type="GO" id="GO:0005743">
    <property type="term" value="C:mitochondrial inner membrane"/>
    <property type="evidence" value="ECO:0007669"/>
    <property type="project" value="UniProtKB-SubCell"/>
</dbReference>
<keyword evidence="5 9" id="KW-0809">Transit peptide</keyword>
<dbReference type="InterPro" id="IPR006885">
    <property type="entry name" value="NADH_UbQ_FeS_4_mit-like"/>
</dbReference>
<comment type="function">
    <text evidence="9">Accessory subunit of the mitochondrial membrane respiratory chain NADH dehydrogenase (Complex I), that is believed not to be involved in catalysis. Complex I functions in the transfer of electrons from NADH to the respiratory chain. The immediate electron acceptor for the enzyme is believed to be ubiquinone.</text>
</comment>
<dbReference type="Proteomes" id="UP001530293">
    <property type="component" value="Unassembled WGS sequence"/>
</dbReference>
<dbReference type="Pfam" id="PF04800">
    <property type="entry name" value="NDUS4"/>
    <property type="match status" value="1"/>
</dbReference>
<evidence type="ECO:0000256" key="7">
    <source>
        <dbReference type="ARBA" id="ARBA00023128"/>
    </source>
</evidence>
<keyword evidence="8 9" id="KW-0472">Membrane</keyword>
<dbReference type="InterPro" id="IPR038532">
    <property type="entry name" value="NDUFS4-like_sf"/>
</dbReference>
<reference evidence="11 12" key="1">
    <citation type="submission" date="2024-10" db="EMBL/GenBank/DDBJ databases">
        <title>Updated reference genomes for cyclostephanoid diatoms.</title>
        <authorList>
            <person name="Roberts W.R."/>
            <person name="Alverson A.J."/>
        </authorList>
    </citation>
    <scope>NUCLEOTIDE SEQUENCE [LARGE SCALE GENOMIC DNA]</scope>
    <source>
        <strain evidence="11 12">AJA232-27</strain>
    </source>
</reference>
<evidence type="ECO:0000256" key="2">
    <source>
        <dbReference type="ARBA" id="ARBA00022448"/>
    </source>
</evidence>
<evidence type="ECO:0000256" key="3">
    <source>
        <dbReference type="ARBA" id="ARBA00022660"/>
    </source>
</evidence>
<comment type="similarity">
    <text evidence="1 9">Belongs to the complex I NDUFS4 subunit family.</text>
</comment>
<dbReference type="Gene3D" id="3.30.160.190">
    <property type="entry name" value="atu1810 like domain"/>
    <property type="match status" value="1"/>
</dbReference>
<keyword evidence="3 9" id="KW-0679">Respiratory chain</keyword>
<evidence type="ECO:0000256" key="4">
    <source>
        <dbReference type="ARBA" id="ARBA00022792"/>
    </source>
</evidence>
<accession>A0ABD3LWE2</accession>
<evidence type="ECO:0000256" key="10">
    <source>
        <dbReference type="SAM" id="MobiDB-lite"/>
    </source>
</evidence>
<evidence type="ECO:0000256" key="8">
    <source>
        <dbReference type="ARBA" id="ARBA00023136"/>
    </source>
</evidence>
<keyword evidence="12" id="KW-1185">Reference proteome</keyword>
<sequence length="298" mass="33462">MMMMSAATLIARRAHRSSSLQFFILRRSLSSVPVPAADRTTNSAPTAPPTRTSPSAKALAIAEHNAECAANQLHIDGLKSEITKYREEISAVDEHAVFAVTTPLPDPQLPEQASEIAALDPAYQNQIPLNPDGTEKWVTIRQDQSKWPVQAPLSKESSWIISFQDNGETGETWDNPLMGWVSSADPMANNMRLQMSFDTAANAKYFCEKRGWKYIIEMPILRRGRDDSAQYQDCFLPQDVAGRVKREGKKCDQWYRDAAGASHYFRPLKYHGDGLVRQHGPNGEKAVDKDVESYYKMR</sequence>
<comment type="subcellular location">
    <subcellularLocation>
        <location evidence="9">Mitochondrion inner membrane</location>
        <topology evidence="9">Peripheral membrane protein</topology>
        <orientation evidence="9">Matrix side</orientation>
    </subcellularLocation>
</comment>
<keyword evidence="7 9" id="KW-0496">Mitochondrion</keyword>